<gene>
    <name evidence="2" type="ORF">IMZ16_05000</name>
</gene>
<dbReference type="AlphaFoldDB" id="A0A7M1T4T8"/>
<dbReference type="InterPro" id="IPR027417">
    <property type="entry name" value="P-loop_NTPase"/>
</dbReference>
<protein>
    <submittedName>
        <fullName evidence="2">Helix-turn-helix domain-containing protein</fullName>
    </submittedName>
</protein>
<dbReference type="SUPFAM" id="SSF52540">
    <property type="entry name" value="P-loop containing nucleoside triphosphate hydrolases"/>
    <property type="match status" value="2"/>
</dbReference>
<organism evidence="2 3">
    <name type="scientific">Cruoricaptor ignavus</name>
    <dbReference type="NCBI Taxonomy" id="1118202"/>
    <lineage>
        <taxon>Bacteria</taxon>
        <taxon>Pseudomonadati</taxon>
        <taxon>Bacteroidota</taxon>
        <taxon>Flavobacteriia</taxon>
        <taxon>Flavobacteriales</taxon>
        <taxon>Weeksellaceae</taxon>
        <taxon>Cruoricaptor</taxon>
    </lineage>
</organism>
<feature type="domain" description="AAA+ ATPase" evidence="1">
    <location>
        <begin position="11"/>
        <end position="293"/>
    </location>
</feature>
<evidence type="ECO:0000313" key="2">
    <source>
        <dbReference type="EMBL" id="QOR74850.1"/>
    </source>
</evidence>
<dbReference type="GO" id="GO:0006281">
    <property type="term" value="P:DNA repair"/>
    <property type="evidence" value="ECO:0007669"/>
    <property type="project" value="InterPro"/>
</dbReference>
<dbReference type="EMBL" id="CP063145">
    <property type="protein sequence ID" value="QOR74850.1"/>
    <property type="molecule type" value="Genomic_DNA"/>
</dbReference>
<reference evidence="2 3" key="1">
    <citation type="submission" date="2020-10" db="EMBL/GenBank/DDBJ databases">
        <title>Complete genome of Cruoricapor ignavus strain M1214 isolated from the blood culture of a febrile patient.</title>
        <authorList>
            <person name="Guglielmino C.J.D."/>
        </authorList>
    </citation>
    <scope>NUCLEOTIDE SEQUENCE [LARGE SCALE GENOMIC DNA]</scope>
    <source>
        <strain evidence="2 3">M1214</strain>
    </source>
</reference>
<dbReference type="Gene3D" id="3.40.50.300">
    <property type="entry name" value="P-loop containing nucleotide triphosphate hydrolases"/>
    <property type="match status" value="2"/>
</dbReference>
<dbReference type="Pfam" id="PF14493">
    <property type="entry name" value="HTH_40"/>
    <property type="match status" value="1"/>
</dbReference>
<proteinExistence type="predicted"/>
<accession>A0A7M1T4T8</accession>
<dbReference type="InterPro" id="IPR051055">
    <property type="entry name" value="PIF1_helicase"/>
</dbReference>
<dbReference type="GO" id="GO:0000723">
    <property type="term" value="P:telomere maintenance"/>
    <property type="evidence" value="ECO:0007669"/>
    <property type="project" value="InterPro"/>
</dbReference>
<dbReference type="SMART" id="SM00382">
    <property type="entry name" value="AAA"/>
    <property type="match status" value="1"/>
</dbReference>
<sequence length="709" mass="81951">MLDIFELAEYTNRSIFLTGKAGTGKTTFLNDFVRRSAKKHIVLAPTGIAAINAGGVTIHSMFGLPLRNFIPTIDRIDENRAMNIPDLVSHFRYRKDKLKLLREVEIIIIDEVSMLRADVLDMVDFSLRHIRRNAQKFGGVQMLFIGDLYQLPPVVKDEEFMMRFYSSPFFFDSFALKELPLITVELTKVYRQKDEHFLKILNAIRNGNRDEIDFETLNSRYIPNFEPGDEAFVHLTSHNFMADGINRKKLSELHGPSYFYPAEIEGDFNENQFPNDAELELRVGAQVMFIRNDASSERRYFNGKLAEVVALSEDEISVIIDGENEPYKLKREIWLQKKYSLAADKSIQEEVLGSFQQFPIRLAWAVTIHKSQGLTFDRVIIDAGKSFASGQVYVALSRCRTLEGIVLKSKISREVIFSDHRVENFQTETGANDRINEILSAEKFDFAIAKVLRFTDLQWIKQAVSGWYNSAKTSRFLDKEKAADIHFLLEKDVDNLAEIYAKFAKVLTQKSRRNDVEDNWAEVEAKAKGAVNFFYQNVNEKVYIPLKEFYAETKGGKGLKEYNEVTRTLLTDLEDYLEDLKRVKLLDYQLFNKDENSEINKAVAKKPSPSITFEMFQNGKSIPEICKTRGLMKSTIYGHLAEFASEGRLEIERIVPNERLEIFGKAFAKDKMDWNLTQWRNFLPSEFEFQELRLLVNHFAFLAKNNEKF</sequence>
<dbReference type="InterPro" id="IPR003593">
    <property type="entry name" value="AAA+_ATPase"/>
</dbReference>
<evidence type="ECO:0000259" key="1">
    <source>
        <dbReference type="SMART" id="SM00382"/>
    </source>
</evidence>
<evidence type="ECO:0000313" key="3">
    <source>
        <dbReference type="Proteomes" id="UP000593605"/>
    </source>
</evidence>
<dbReference type="KEGG" id="civ:IMZ16_05000"/>
<dbReference type="GO" id="GO:0003678">
    <property type="term" value="F:DNA helicase activity"/>
    <property type="evidence" value="ECO:0007669"/>
    <property type="project" value="InterPro"/>
</dbReference>
<dbReference type="FunFam" id="3.40.50.300:FF:001498">
    <property type="entry name" value="ATP-dependent DNA helicase"/>
    <property type="match status" value="1"/>
</dbReference>
<dbReference type="PANTHER" id="PTHR47642">
    <property type="entry name" value="ATP-DEPENDENT DNA HELICASE"/>
    <property type="match status" value="1"/>
</dbReference>
<dbReference type="Proteomes" id="UP000593605">
    <property type="component" value="Chromosome"/>
</dbReference>
<dbReference type="PANTHER" id="PTHR47642:SF5">
    <property type="entry name" value="ATP-DEPENDENT DNA HELICASE"/>
    <property type="match status" value="1"/>
</dbReference>
<dbReference type="InterPro" id="IPR029491">
    <property type="entry name" value="Helicase_HTH"/>
</dbReference>
<dbReference type="InterPro" id="IPR010285">
    <property type="entry name" value="DNA_helicase_pif1-like_DEAD"/>
</dbReference>
<dbReference type="Pfam" id="PF05970">
    <property type="entry name" value="PIF1"/>
    <property type="match status" value="1"/>
</dbReference>
<dbReference type="InterPro" id="IPR027785">
    <property type="entry name" value="UvrD-like_helicase_C"/>
</dbReference>
<dbReference type="Gene3D" id="2.30.30.940">
    <property type="match status" value="1"/>
</dbReference>
<name>A0A7M1T4T8_9FLAO</name>
<dbReference type="CDD" id="cd18809">
    <property type="entry name" value="SF1_C_RecD"/>
    <property type="match status" value="1"/>
</dbReference>
<dbReference type="Pfam" id="PF13538">
    <property type="entry name" value="UvrD_C_2"/>
    <property type="match status" value="1"/>
</dbReference>